<protein>
    <recommendedName>
        <fullName evidence="7">RRM domain-containing protein</fullName>
    </recommendedName>
</protein>
<keyword evidence="3" id="KW-0810">Translation regulation</keyword>
<dbReference type="FunFam" id="3.30.70.330:FF:000054">
    <property type="entry name" value="Cytoplasmic polyadenylation element-binding protein 1"/>
    <property type="match status" value="1"/>
</dbReference>
<dbReference type="SUPFAM" id="SSF54928">
    <property type="entry name" value="RNA-binding domain, RBD"/>
    <property type="match status" value="1"/>
</dbReference>
<dbReference type="Pfam" id="PF16367">
    <property type="entry name" value="RRM_7"/>
    <property type="match status" value="1"/>
</dbReference>
<keyword evidence="4 5" id="KW-0694">RNA-binding</keyword>
<dbReference type="InterPro" id="IPR034819">
    <property type="entry name" value="CPEB"/>
</dbReference>
<dbReference type="InterPro" id="IPR034977">
    <property type="entry name" value="CPEB1_RRM1"/>
</dbReference>
<dbReference type="GO" id="GO:0003730">
    <property type="term" value="F:mRNA 3'-UTR binding"/>
    <property type="evidence" value="ECO:0007669"/>
    <property type="project" value="InterPro"/>
</dbReference>
<comment type="similarity">
    <text evidence="1">Belongs to the RRM CPEB family.</text>
</comment>
<feature type="compositionally biased region" description="Low complexity" evidence="6">
    <location>
        <begin position="10"/>
        <end position="24"/>
    </location>
</feature>
<dbReference type="EMBL" id="GECU01028146">
    <property type="protein sequence ID" value="JAS79560.1"/>
    <property type="molecule type" value="Transcribed_RNA"/>
</dbReference>
<feature type="domain" description="RRM" evidence="7">
    <location>
        <begin position="287"/>
        <end position="376"/>
    </location>
</feature>
<feature type="compositionally biased region" description="Polar residues" evidence="6">
    <location>
        <begin position="54"/>
        <end position="63"/>
    </location>
</feature>
<dbReference type="InterPro" id="IPR032296">
    <property type="entry name" value="CEBP_ZZ"/>
</dbReference>
<evidence type="ECO:0000256" key="4">
    <source>
        <dbReference type="ARBA" id="ARBA00022884"/>
    </source>
</evidence>
<dbReference type="Pfam" id="PF16366">
    <property type="entry name" value="CEBP_ZZ"/>
    <property type="match status" value="1"/>
</dbReference>
<dbReference type="InterPro" id="IPR013087">
    <property type="entry name" value="Znf_C2H2_type"/>
</dbReference>
<dbReference type="FunFam" id="3.30.70.330:FF:000086">
    <property type="entry name" value="Putative Cytoplasmic polyadenylation element-binding protein 1"/>
    <property type="match status" value="1"/>
</dbReference>
<dbReference type="InterPro" id="IPR038446">
    <property type="entry name" value="CEBP_ZZ_sf"/>
</dbReference>
<evidence type="ECO:0000256" key="6">
    <source>
        <dbReference type="SAM" id="MobiDB-lite"/>
    </source>
</evidence>
<feature type="compositionally biased region" description="Polar residues" evidence="6">
    <location>
        <begin position="530"/>
        <end position="543"/>
    </location>
</feature>
<sequence length="543" mass="60397">MPVLQQNPIDSSGDLSLSSSTTDSPFMFPESSPSGQTMRSISELLGLNMPRGTTLGQTAQNPWSPSAPLAASSPLPLPTLRHQGIRPPSFPPFNKLDVSVNSTDMITQQRAMAQTNSGGFDNAQPIGQMSPLHTPHTVRGSSSYSDCSSPLMEPSLLQNWTSRSISPSDSDVSNVSSADLSDIMNSLNLFQSGGICSPPTEQELANLRALHTLTSSPVLCSMRGSPSVPPSHWSLQLDRQLVFNENTDLLEKVARFHRNRAASFFEAACTWSGMLPRHMSDNPTFSCKVFLGGVPWDVTEDTLVCVFNQFGKVRVEWPGKEEAGNQPKGYVYIIFESEKQVKALLNHCTRDVSSGNGVNWYFRISSRKMKSKEVQVIPWSLSDSNYVQAPSHKLDPHTTVFVGALHGMLNAEGLFIIMNDLFGGVVYAGIDTDKFKYPIGSARVTFNNRHSYMRAVTAAFIEIKTTKFTKKVQVDPYLEDSPCSHCKVQQGPYFCREMTCFRYFCLRCWNLQHHPELHSTHKPLMRSSKNRNTSPPQMRFLQQ</sequence>
<evidence type="ECO:0000256" key="3">
    <source>
        <dbReference type="ARBA" id="ARBA00022845"/>
    </source>
</evidence>
<evidence type="ECO:0000259" key="7">
    <source>
        <dbReference type="PROSITE" id="PS50102"/>
    </source>
</evidence>
<dbReference type="AlphaFoldDB" id="A0A1B6HY41"/>
<dbReference type="GO" id="GO:0045202">
    <property type="term" value="C:synapse"/>
    <property type="evidence" value="ECO:0007669"/>
    <property type="project" value="TreeGrafter"/>
</dbReference>
<dbReference type="Gene3D" id="4.10.640.40">
    <property type="entry name" value="Cytoplasmic polyadenylation element-binding protein, ZZ domain"/>
    <property type="match status" value="1"/>
</dbReference>
<dbReference type="CDD" id="cd19757">
    <property type="entry name" value="Bbox1"/>
    <property type="match status" value="1"/>
</dbReference>
<dbReference type="SMART" id="SM00360">
    <property type="entry name" value="RRM"/>
    <property type="match status" value="2"/>
</dbReference>
<feature type="region of interest" description="Disordered" evidence="6">
    <location>
        <begin position="50"/>
        <end position="69"/>
    </location>
</feature>
<evidence type="ECO:0000313" key="8">
    <source>
        <dbReference type="EMBL" id="JAS79560.1"/>
    </source>
</evidence>
<dbReference type="GO" id="GO:0005634">
    <property type="term" value="C:nucleus"/>
    <property type="evidence" value="ECO:0007669"/>
    <property type="project" value="TreeGrafter"/>
</dbReference>
<feature type="region of interest" description="Disordered" evidence="6">
    <location>
        <begin position="521"/>
        <end position="543"/>
    </location>
</feature>
<dbReference type="GO" id="GO:0043022">
    <property type="term" value="F:ribosome binding"/>
    <property type="evidence" value="ECO:0007669"/>
    <property type="project" value="TreeGrafter"/>
</dbReference>
<dbReference type="PROSITE" id="PS00028">
    <property type="entry name" value="ZINC_FINGER_C2H2_1"/>
    <property type="match status" value="1"/>
</dbReference>
<dbReference type="PANTHER" id="PTHR12566">
    <property type="entry name" value="CYTOPLASMIC POLYADENYLATION ELEMENT BINDING PROTEIN CPEB"/>
    <property type="match status" value="1"/>
</dbReference>
<feature type="region of interest" description="Disordered" evidence="6">
    <location>
        <begin position="1"/>
        <end position="37"/>
    </location>
</feature>
<evidence type="ECO:0000256" key="5">
    <source>
        <dbReference type="PROSITE-ProRule" id="PRU00176"/>
    </source>
</evidence>
<proteinExistence type="inferred from homology"/>
<dbReference type="GO" id="GO:0000900">
    <property type="term" value="F:mRNA regulatory element binding translation repressor activity"/>
    <property type="evidence" value="ECO:0007669"/>
    <property type="project" value="TreeGrafter"/>
</dbReference>
<dbReference type="GO" id="GO:0043005">
    <property type="term" value="C:neuron projection"/>
    <property type="evidence" value="ECO:0007669"/>
    <property type="project" value="TreeGrafter"/>
</dbReference>
<keyword evidence="2" id="KW-0677">Repeat</keyword>
<dbReference type="PANTHER" id="PTHR12566:SF9">
    <property type="entry name" value="CYTOPLASMIC POLYADENYLATION ELEMENT-BINDING PROTEIN 1"/>
    <property type="match status" value="1"/>
</dbReference>
<dbReference type="PROSITE" id="PS50102">
    <property type="entry name" value="RRM"/>
    <property type="match status" value="1"/>
</dbReference>
<organism evidence="8">
    <name type="scientific">Homalodisca liturata</name>
    <dbReference type="NCBI Taxonomy" id="320908"/>
    <lineage>
        <taxon>Eukaryota</taxon>
        <taxon>Metazoa</taxon>
        <taxon>Ecdysozoa</taxon>
        <taxon>Arthropoda</taxon>
        <taxon>Hexapoda</taxon>
        <taxon>Insecta</taxon>
        <taxon>Pterygota</taxon>
        <taxon>Neoptera</taxon>
        <taxon>Paraneoptera</taxon>
        <taxon>Hemiptera</taxon>
        <taxon>Auchenorrhyncha</taxon>
        <taxon>Membracoidea</taxon>
        <taxon>Cicadellidae</taxon>
        <taxon>Cicadellinae</taxon>
        <taxon>Proconiini</taxon>
        <taxon>Homalodisca</taxon>
    </lineage>
</organism>
<name>A0A1B6HY41_9HEMI</name>
<dbReference type="CDD" id="cd12723">
    <property type="entry name" value="RRM1_CPEB1"/>
    <property type="match status" value="1"/>
</dbReference>
<dbReference type="GO" id="GO:0008135">
    <property type="term" value="F:translation factor activity, RNA binding"/>
    <property type="evidence" value="ECO:0007669"/>
    <property type="project" value="TreeGrafter"/>
</dbReference>
<evidence type="ECO:0000256" key="1">
    <source>
        <dbReference type="ARBA" id="ARBA00010347"/>
    </source>
</evidence>
<dbReference type="Gene3D" id="3.30.70.330">
    <property type="match status" value="2"/>
</dbReference>
<reference evidence="8" key="1">
    <citation type="submission" date="2015-11" db="EMBL/GenBank/DDBJ databases">
        <title>De novo transcriptome assembly of four potential Pierce s Disease insect vectors from Arizona vineyards.</title>
        <authorList>
            <person name="Tassone E.E."/>
        </authorList>
    </citation>
    <scope>NUCLEOTIDE SEQUENCE</scope>
</reference>
<dbReference type="InterPro" id="IPR035979">
    <property type="entry name" value="RBD_domain_sf"/>
</dbReference>
<dbReference type="CDD" id="cd12725">
    <property type="entry name" value="RRM2_CPEB1"/>
    <property type="match status" value="1"/>
</dbReference>
<gene>
    <name evidence="8" type="ORF">g.20673</name>
</gene>
<dbReference type="GO" id="GO:0005737">
    <property type="term" value="C:cytoplasm"/>
    <property type="evidence" value="ECO:0007669"/>
    <property type="project" value="TreeGrafter"/>
</dbReference>
<accession>A0A1B6HY41</accession>
<evidence type="ECO:0000256" key="2">
    <source>
        <dbReference type="ARBA" id="ARBA00022737"/>
    </source>
</evidence>
<dbReference type="InterPro" id="IPR012677">
    <property type="entry name" value="Nucleotide-bd_a/b_plait_sf"/>
</dbReference>
<dbReference type="GO" id="GO:2000766">
    <property type="term" value="P:negative regulation of cytoplasmic translation"/>
    <property type="evidence" value="ECO:0007669"/>
    <property type="project" value="TreeGrafter"/>
</dbReference>
<dbReference type="InterPro" id="IPR000504">
    <property type="entry name" value="RRM_dom"/>
</dbReference>